<dbReference type="AlphaFoldDB" id="A0A803T9D8"/>
<dbReference type="Pfam" id="PF13096">
    <property type="entry name" value="CENP-P"/>
    <property type="match status" value="1"/>
</dbReference>
<dbReference type="PANTHER" id="PTHR28577:SF1">
    <property type="entry name" value="CENTROMERE PROTEIN P"/>
    <property type="match status" value="1"/>
</dbReference>
<evidence type="ECO:0000313" key="1">
    <source>
        <dbReference type="Ensembl" id="ENSACAP00000031828.1"/>
    </source>
</evidence>
<evidence type="ECO:0000313" key="2">
    <source>
        <dbReference type="Proteomes" id="UP000001646"/>
    </source>
</evidence>
<dbReference type="GO" id="GO:0000775">
    <property type="term" value="C:chromosome, centromeric region"/>
    <property type="evidence" value="ECO:0007669"/>
    <property type="project" value="InterPro"/>
</dbReference>
<sequence>WQSKYPEVVLPEGSSGNYMLLRNKQLPGLELMIVWKIRVDEEGNVTPALDLLHKIPQMASLTMTSSKFPASSQPRMSNILSWYFNSEACEIHRWLNLCAQPLNIVLDFPKRTETSSPLIVPWGNKAELL</sequence>
<name>A0A803T9D8_ANOCA</name>
<accession>A0A803T9D8</accession>
<reference evidence="1" key="3">
    <citation type="submission" date="2025-09" db="UniProtKB">
        <authorList>
            <consortium name="Ensembl"/>
        </authorList>
    </citation>
    <scope>IDENTIFICATION</scope>
</reference>
<dbReference type="InterPro" id="IPR027801">
    <property type="entry name" value="CENP-P"/>
</dbReference>
<reference evidence="1 2" key="1">
    <citation type="submission" date="2009-12" db="EMBL/GenBank/DDBJ databases">
        <title>The Genome Sequence of Anolis carolinensis (Green Anole Lizard).</title>
        <authorList>
            <consortium name="The Genome Sequencing Platform"/>
            <person name="Di Palma F."/>
            <person name="Alfoldi J."/>
            <person name="Heiman D."/>
            <person name="Young S."/>
            <person name="Grabherr M."/>
            <person name="Johnson J."/>
            <person name="Lander E.S."/>
            <person name="Lindblad-Toh K."/>
        </authorList>
    </citation>
    <scope>NUCLEOTIDE SEQUENCE [LARGE SCALE GENOMIC DNA]</scope>
    <source>
        <strain evidence="1 2">JBL SC #1</strain>
    </source>
</reference>
<dbReference type="GO" id="GO:0034080">
    <property type="term" value="P:CENP-A containing chromatin assembly"/>
    <property type="evidence" value="ECO:0007669"/>
    <property type="project" value="InterPro"/>
</dbReference>
<proteinExistence type="predicted"/>
<organism evidence="1 2">
    <name type="scientific">Anolis carolinensis</name>
    <name type="common">Green anole</name>
    <name type="synonym">American chameleon</name>
    <dbReference type="NCBI Taxonomy" id="28377"/>
    <lineage>
        <taxon>Eukaryota</taxon>
        <taxon>Metazoa</taxon>
        <taxon>Chordata</taxon>
        <taxon>Craniata</taxon>
        <taxon>Vertebrata</taxon>
        <taxon>Euteleostomi</taxon>
        <taxon>Lepidosauria</taxon>
        <taxon>Squamata</taxon>
        <taxon>Bifurcata</taxon>
        <taxon>Unidentata</taxon>
        <taxon>Episquamata</taxon>
        <taxon>Toxicofera</taxon>
        <taxon>Iguania</taxon>
        <taxon>Dactyloidae</taxon>
        <taxon>Anolis</taxon>
    </lineage>
</organism>
<dbReference type="Ensembl" id="ENSACAT00000036806.1">
    <property type="protein sequence ID" value="ENSACAP00000031828.1"/>
    <property type="gene ID" value="ENSACAG00000040988.1"/>
</dbReference>
<reference evidence="1" key="2">
    <citation type="submission" date="2025-08" db="UniProtKB">
        <authorList>
            <consortium name="Ensembl"/>
        </authorList>
    </citation>
    <scope>IDENTIFICATION</scope>
</reference>
<dbReference type="InParanoid" id="A0A803T9D8"/>
<dbReference type="PANTHER" id="PTHR28577">
    <property type="entry name" value="CENTROMERE PROTEIN P"/>
    <property type="match status" value="1"/>
</dbReference>
<keyword evidence="2" id="KW-1185">Reference proteome</keyword>
<protein>
    <submittedName>
        <fullName evidence="1">Uncharacterized protein</fullName>
    </submittedName>
</protein>
<dbReference type="Proteomes" id="UP000001646">
    <property type="component" value="Chromosome 2"/>
</dbReference>